<organism evidence="1 2">
    <name type="scientific">Araneus ventricosus</name>
    <name type="common">Orbweaver spider</name>
    <name type="synonym">Epeira ventricosa</name>
    <dbReference type="NCBI Taxonomy" id="182803"/>
    <lineage>
        <taxon>Eukaryota</taxon>
        <taxon>Metazoa</taxon>
        <taxon>Ecdysozoa</taxon>
        <taxon>Arthropoda</taxon>
        <taxon>Chelicerata</taxon>
        <taxon>Arachnida</taxon>
        <taxon>Araneae</taxon>
        <taxon>Araneomorphae</taxon>
        <taxon>Entelegynae</taxon>
        <taxon>Araneoidea</taxon>
        <taxon>Araneidae</taxon>
        <taxon>Araneus</taxon>
    </lineage>
</organism>
<evidence type="ECO:0000313" key="1">
    <source>
        <dbReference type="EMBL" id="GBO05053.1"/>
    </source>
</evidence>
<keyword evidence="2" id="KW-1185">Reference proteome</keyword>
<dbReference type="Proteomes" id="UP000499080">
    <property type="component" value="Unassembled WGS sequence"/>
</dbReference>
<accession>A0A4Y2TY11</accession>
<name>A0A4Y2TY11_ARAVE</name>
<feature type="non-terminal residue" evidence="1">
    <location>
        <position position="1"/>
    </location>
</feature>
<reference evidence="1 2" key="1">
    <citation type="journal article" date="2019" name="Sci. Rep.">
        <title>Orb-weaving spider Araneus ventricosus genome elucidates the spidroin gene catalogue.</title>
        <authorList>
            <person name="Kono N."/>
            <person name="Nakamura H."/>
            <person name="Ohtoshi R."/>
            <person name="Moran D.A.P."/>
            <person name="Shinohara A."/>
            <person name="Yoshida Y."/>
            <person name="Fujiwara M."/>
            <person name="Mori M."/>
            <person name="Tomita M."/>
            <person name="Arakawa K."/>
        </authorList>
    </citation>
    <scope>NUCLEOTIDE SEQUENCE [LARGE SCALE GENOMIC DNA]</scope>
</reference>
<comment type="caution">
    <text evidence="1">The sequence shown here is derived from an EMBL/GenBank/DDBJ whole genome shotgun (WGS) entry which is preliminary data.</text>
</comment>
<protein>
    <submittedName>
        <fullName evidence="1">Uncharacterized protein</fullName>
    </submittedName>
</protein>
<sequence>FRRQCFSWTDVKFSYINDSRAILGADLVIQNQGQRTGTKLELQPLLQTSAPHQQDEVWSTTYDLACSGSTYRTDLQWNRVLSLKPSGPEADTLPLGYRGPSLDRCKLALLLLATFLKL</sequence>
<dbReference type="EMBL" id="BGPR01031809">
    <property type="protein sequence ID" value="GBO05053.1"/>
    <property type="molecule type" value="Genomic_DNA"/>
</dbReference>
<gene>
    <name evidence="1" type="ORF">AVEN_72518_1</name>
</gene>
<proteinExistence type="predicted"/>
<dbReference type="AlphaFoldDB" id="A0A4Y2TY11"/>
<evidence type="ECO:0000313" key="2">
    <source>
        <dbReference type="Proteomes" id="UP000499080"/>
    </source>
</evidence>